<evidence type="ECO:0000313" key="4">
    <source>
        <dbReference type="EMBL" id="RWS01698.1"/>
    </source>
</evidence>
<evidence type="ECO:0000256" key="1">
    <source>
        <dbReference type="ARBA" id="ARBA00006108"/>
    </source>
</evidence>
<dbReference type="EMBL" id="NCKU01004050">
    <property type="protein sequence ID" value="RWS06522.1"/>
    <property type="molecule type" value="Genomic_DNA"/>
</dbReference>
<evidence type="ECO:0000313" key="6">
    <source>
        <dbReference type="EMBL" id="RWS06522.1"/>
    </source>
</evidence>
<dbReference type="Pfam" id="PF05008">
    <property type="entry name" value="V-SNARE"/>
    <property type="match status" value="1"/>
</dbReference>
<keyword evidence="2" id="KW-1133">Transmembrane helix</keyword>
<dbReference type="GO" id="GO:0016020">
    <property type="term" value="C:membrane"/>
    <property type="evidence" value="ECO:0007669"/>
    <property type="project" value="InterPro"/>
</dbReference>
<reference evidence="6 7" key="1">
    <citation type="journal article" date="2018" name="Gigascience">
        <title>Genomes of trombidid mites reveal novel predicted allergens and laterally-transferred genes associated with secondary metabolism.</title>
        <authorList>
            <person name="Dong X."/>
            <person name="Chaisiri K."/>
            <person name="Xia D."/>
            <person name="Armstrong S.D."/>
            <person name="Fang Y."/>
            <person name="Donnelly M.J."/>
            <person name="Kadowaki T."/>
            <person name="McGarry J.W."/>
            <person name="Darby A.C."/>
            <person name="Makepeace B.L."/>
        </authorList>
    </citation>
    <scope>NUCLEOTIDE SEQUENCE [LARGE SCALE GENOMIC DNA]</scope>
    <source>
        <strain evidence="6">UoL-WK</strain>
    </source>
</reference>
<dbReference type="Proteomes" id="UP000285301">
    <property type="component" value="Unassembled WGS sequence"/>
</dbReference>
<dbReference type="AlphaFoldDB" id="A0A3S3RYA6"/>
<comment type="caution">
    <text evidence="6">The sequence shown here is derived from an EMBL/GenBank/DDBJ whole genome shotgun (WGS) entry which is preliminary data.</text>
</comment>
<dbReference type="SUPFAM" id="SSF47661">
    <property type="entry name" value="t-snare proteins"/>
    <property type="match status" value="1"/>
</dbReference>
<dbReference type="GO" id="GO:0016192">
    <property type="term" value="P:vesicle-mediated transport"/>
    <property type="evidence" value="ECO:0007669"/>
    <property type="project" value="InterPro"/>
</dbReference>
<dbReference type="OrthoDB" id="430637at2759"/>
<feature type="domain" description="Vesicle transport v-SNARE N-terminal" evidence="3">
    <location>
        <begin position="1"/>
        <end position="91"/>
    </location>
</feature>
<sequence length="206" mass="23465">MSASLDSLQQQFAANTAEITSNLLKLRKTLDANDRTPIVDGINRCLSEAKQCLKQMETSITSMPFDERKTRQLHLLGFENELKRLENDFQRGLKFDTNEFTVDLLDEEEGDSKTTLLPSSDTSRKTARLKSDEIGAQILNNLSERNETIARSCERLRRSNYDLGRSSKIANMILRKAMHNKLTLYTIALVGLLTVVVIAYRNMFIM</sequence>
<evidence type="ECO:0000313" key="5">
    <source>
        <dbReference type="EMBL" id="RWS02120.1"/>
    </source>
</evidence>
<reference evidence="6" key="2">
    <citation type="submission" date="2018-11" db="EMBL/GenBank/DDBJ databases">
        <title>Trombidioid mite genomics.</title>
        <authorList>
            <person name="Dong X."/>
        </authorList>
    </citation>
    <scope>NUCLEOTIDE SEQUENCE</scope>
    <source>
        <strain evidence="6">UoL-WK</strain>
    </source>
</reference>
<accession>A0A3S3RYA6</accession>
<dbReference type="InterPro" id="IPR038407">
    <property type="entry name" value="v-SNARE_N_sf"/>
</dbReference>
<name>A0A3S3RYA6_9ACAR</name>
<dbReference type="EMBL" id="NCKU01008131">
    <property type="protein sequence ID" value="RWS02120.1"/>
    <property type="molecule type" value="Genomic_DNA"/>
</dbReference>
<protein>
    <submittedName>
        <fullName evidence="6">V-SNARE-like protein</fullName>
    </submittedName>
</protein>
<comment type="similarity">
    <text evidence="1">Belongs to the VTI1 family.</text>
</comment>
<dbReference type="InterPro" id="IPR010989">
    <property type="entry name" value="SNARE"/>
</dbReference>
<dbReference type="STRING" id="1965070.A0A3S3RYA6"/>
<dbReference type="Gene3D" id="1.20.5.110">
    <property type="match status" value="1"/>
</dbReference>
<dbReference type="EMBL" id="NCKU01008764">
    <property type="protein sequence ID" value="RWS01698.1"/>
    <property type="molecule type" value="Genomic_DNA"/>
</dbReference>
<proteinExistence type="inferred from homology"/>
<evidence type="ECO:0000259" key="3">
    <source>
        <dbReference type="Pfam" id="PF05008"/>
    </source>
</evidence>
<dbReference type="InterPro" id="IPR007705">
    <property type="entry name" value="Vesicle_trsprt_v-SNARE_N"/>
</dbReference>
<keyword evidence="7" id="KW-1185">Reference proteome</keyword>
<evidence type="ECO:0000256" key="2">
    <source>
        <dbReference type="SAM" id="Phobius"/>
    </source>
</evidence>
<evidence type="ECO:0000313" key="7">
    <source>
        <dbReference type="Proteomes" id="UP000285301"/>
    </source>
</evidence>
<gene>
    <name evidence="6" type="ORF">B4U79_16203</name>
    <name evidence="5" type="ORF">B4U79_16646</name>
    <name evidence="4" type="ORF">B4U79_16698</name>
</gene>
<dbReference type="GO" id="GO:0006886">
    <property type="term" value="P:intracellular protein transport"/>
    <property type="evidence" value="ECO:0007669"/>
    <property type="project" value="InterPro"/>
</dbReference>
<dbReference type="SUPFAM" id="SSF58038">
    <property type="entry name" value="SNARE fusion complex"/>
    <property type="match status" value="1"/>
</dbReference>
<keyword evidence="2" id="KW-0472">Membrane</keyword>
<organism evidence="6 7">
    <name type="scientific">Dinothrombium tinctorium</name>
    <dbReference type="NCBI Taxonomy" id="1965070"/>
    <lineage>
        <taxon>Eukaryota</taxon>
        <taxon>Metazoa</taxon>
        <taxon>Ecdysozoa</taxon>
        <taxon>Arthropoda</taxon>
        <taxon>Chelicerata</taxon>
        <taxon>Arachnida</taxon>
        <taxon>Acari</taxon>
        <taxon>Acariformes</taxon>
        <taxon>Trombidiformes</taxon>
        <taxon>Prostigmata</taxon>
        <taxon>Anystina</taxon>
        <taxon>Parasitengona</taxon>
        <taxon>Trombidioidea</taxon>
        <taxon>Trombidiidae</taxon>
        <taxon>Dinothrombium</taxon>
    </lineage>
</organism>
<keyword evidence="2" id="KW-0812">Transmembrane</keyword>
<feature type="transmembrane region" description="Helical" evidence="2">
    <location>
        <begin position="182"/>
        <end position="200"/>
    </location>
</feature>
<dbReference type="Gene3D" id="1.20.58.400">
    <property type="entry name" value="t-snare proteins"/>
    <property type="match status" value="1"/>
</dbReference>